<dbReference type="Proteomes" id="UP000282076">
    <property type="component" value="Unassembled WGS sequence"/>
</dbReference>
<evidence type="ECO:0000313" key="5">
    <source>
        <dbReference type="Proteomes" id="UP000282076"/>
    </source>
</evidence>
<name>A0A494Y6F4_9BACL</name>
<dbReference type="OrthoDB" id="9782291at2"/>
<dbReference type="PANTHER" id="PTHR42709:SF9">
    <property type="entry name" value="ALKALINE PHOSPHATASE LIKE PROTEIN"/>
    <property type="match status" value="1"/>
</dbReference>
<organism evidence="4 5">
    <name type="scientific">Cohnella endophytica</name>
    <dbReference type="NCBI Taxonomy" id="2419778"/>
    <lineage>
        <taxon>Bacteria</taxon>
        <taxon>Bacillati</taxon>
        <taxon>Bacillota</taxon>
        <taxon>Bacilli</taxon>
        <taxon>Bacillales</taxon>
        <taxon>Paenibacillaceae</taxon>
        <taxon>Cohnella</taxon>
    </lineage>
</organism>
<dbReference type="PANTHER" id="PTHR42709">
    <property type="entry name" value="ALKALINE PHOSPHATASE LIKE PROTEIN"/>
    <property type="match status" value="1"/>
</dbReference>
<dbReference type="GO" id="GO:0005886">
    <property type="term" value="C:plasma membrane"/>
    <property type="evidence" value="ECO:0007669"/>
    <property type="project" value="TreeGrafter"/>
</dbReference>
<dbReference type="RefSeq" id="WP_120975120.1">
    <property type="nucleotide sequence ID" value="NZ_RBZM01000003.1"/>
</dbReference>
<dbReference type="AlphaFoldDB" id="A0A494Y6F4"/>
<evidence type="ECO:0000313" key="4">
    <source>
        <dbReference type="EMBL" id="RKP56153.1"/>
    </source>
</evidence>
<proteinExistence type="inferred from homology"/>
<dbReference type="InterPro" id="IPR051311">
    <property type="entry name" value="DedA_domain"/>
</dbReference>
<sequence>MEWMNHLFVQYGYIVLFIGLLLESLALPFPGELAMAFAGHLTALGHFNLAIAMVCAFLGATVGTTITYYLGKKLGKLFFEKYGKFIFLNANRLDKLTKWFARYGNKLLLVSYFIPGFRHFTGYFSGISGIRFRNFLIFNHLGALIWVSTYVMVGHVFSGQFEKAIHLISKYSMRFVFCMIVVSVLVLLLRKYKTVANSRKIMKKEVTVHERK</sequence>
<feature type="transmembrane region" description="Helical" evidence="2">
    <location>
        <begin position="135"/>
        <end position="153"/>
    </location>
</feature>
<feature type="domain" description="VTT" evidence="3">
    <location>
        <begin position="29"/>
        <end position="155"/>
    </location>
</feature>
<keyword evidence="2" id="KW-0472">Membrane</keyword>
<accession>A0A494Y6F4</accession>
<feature type="transmembrane region" description="Helical" evidence="2">
    <location>
        <begin position="49"/>
        <end position="71"/>
    </location>
</feature>
<dbReference type="InterPro" id="IPR032816">
    <property type="entry name" value="VTT_dom"/>
</dbReference>
<gene>
    <name evidence="4" type="ORF">D7Z26_05780</name>
</gene>
<dbReference type="Pfam" id="PF09335">
    <property type="entry name" value="VTT_dom"/>
    <property type="match status" value="1"/>
</dbReference>
<keyword evidence="2" id="KW-1133">Transmembrane helix</keyword>
<comment type="caution">
    <text evidence="4">The sequence shown here is derived from an EMBL/GenBank/DDBJ whole genome shotgun (WGS) entry which is preliminary data.</text>
</comment>
<feature type="transmembrane region" description="Helical" evidence="2">
    <location>
        <begin position="7"/>
        <end position="29"/>
    </location>
</feature>
<feature type="transmembrane region" description="Helical" evidence="2">
    <location>
        <begin position="173"/>
        <end position="192"/>
    </location>
</feature>
<comment type="similarity">
    <text evidence="1">Belongs to the DedA family.</text>
</comment>
<evidence type="ECO:0000256" key="1">
    <source>
        <dbReference type="ARBA" id="ARBA00010792"/>
    </source>
</evidence>
<keyword evidence="5" id="KW-1185">Reference proteome</keyword>
<evidence type="ECO:0000256" key="2">
    <source>
        <dbReference type="SAM" id="Phobius"/>
    </source>
</evidence>
<dbReference type="EMBL" id="RBZM01000003">
    <property type="protein sequence ID" value="RKP56153.1"/>
    <property type="molecule type" value="Genomic_DNA"/>
</dbReference>
<evidence type="ECO:0000259" key="3">
    <source>
        <dbReference type="Pfam" id="PF09335"/>
    </source>
</evidence>
<protein>
    <submittedName>
        <fullName evidence="4">DedA family protein</fullName>
    </submittedName>
</protein>
<keyword evidence="2" id="KW-0812">Transmembrane</keyword>
<reference evidence="4 5" key="1">
    <citation type="submission" date="2018-10" db="EMBL/GenBank/DDBJ databases">
        <title>Cohnella sp. M2MS4P-1, whole genome shotgun sequence.</title>
        <authorList>
            <person name="Tuo L."/>
        </authorList>
    </citation>
    <scope>NUCLEOTIDE SEQUENCE [LARGE SCALE GENOMIC DNA]</scope>
    <source>
        <strain evidence="4 5">M2MS4P-1</strain>
    </source>
</reference>